<comment type="caution">
    <text evidence="7">The sequence shown here is derived from an EMBL/GenBank/DDBJ whole genome shotgun (WGS) entry which is preliminary data.</text>
</comment>
<evidence type="ECO:0000256" key="1">
    <source>
        <dbReference type="ARBA" id="ARBA00004167"/>
    </source>
</evidence>
<feature type="region of interest" description="Disordered" evidence="4">
    <location>
        <begin position="1"/>
        <end position="20"/>
    </location>
</feature>
<dbReference type="Proteomes" id="UP000789390">
    <property type="component" value="Unassembled WGS sequence"/>
</dbReference>
<dbReference type="EMBL" id="CAKKLH010000168">
    <property type="protein sequence ID" value="CAH0105115.1"/>
    <property type="molecule type" value="Genomic_DNA"/>
</dbReference>
<sequence>MTTTRIKRSGGGAARGANKDNTRRCCCCSNNNRSLHVLMDASSNSRSRNMIHQPITNIGSSLLLLVPIFFLLTLLEVAESIRLEHVEVPSVVAVGEPAAFLCDVDLEFDNELYSVKWYKDSEEFYEWKPKRTPSVQIYPVEGIQVDRERSVREAVVLRSVTPATAGFFRCEASGEGPAFRSVSGGAALSVVILPKKKPEIFGGYVVNEEDGAMELNCTTDASRPAAQIRWLINNVPVNPELIQESSVSRTSSGLETSFSVLELQSKDHFPRSGKATVKGAGTNTATVTCEAAIPYSSQNLSAPSMSSVTYWSTLSSSSTYSSNGGVHSPESGQHHQFQRRIASDSQQHGERIFRSRNVASAETLQSLTLRTEILIYVNGASWVIGSILTLVTALMTSYCLS</sequence>
<evidence type="ECO:0000313" key="7">
    <source>
        <dbReference type="EMBL" id="CAH0105115.1"/>
    </source>
</evidence>
<dbReference type="Pfam" id="PF08205">
    <property type="entry name" value="C2-set_2"/>
    <property type="match status" value="1"/>
</dbReference>
<dbReference type="FunFam" id="2.60.40.10:FF:000437">
    <property type="entry name" value="Beat-IIIc, isoform A"/>
    <property type="match status" value="1"/>
</dbReference>
<proteinExistence type="predicted"/>
<dbReference type="GO" id="GO:0016020">
    <property type="term" value="C:membrane"/>
    <property type="evidence" value="ECO:0007669"/>
    <property type="project" value="UniProtKB-SubCell"/>
</dbReference>
<keyword evidence="5" id="KW-0812">Transmembrane</keyword>
<keyword evidence="5" id="KW-1133">Transmembrane helix</keyword>
<evidence type="ECO:0000313" key="8">
    <source>
        <dbReference type="Proteomes" id="UP000789390"/>
    </source>
</evidence>
<organism evidence="7 8">
    <name type="scientific">Daphnia galeata</name>
    <dbReference type="NCBI Taxonomy" id="27404"/>
    <lineage>
        <taxon>Eukaryota</taxon>
        <taxon>Metazoa</taxon>
        <taxon>Ecdysozoa</taxon>
        <taxon>Arthropoda</taxon>
        <taxon>Crustacea</taxon>
        <taxon>Branchiopoda</taxon>
        <taxon>Diplostraca</taxon>
        <taxon>Cladocera</taxon>
        <taxon>Anomopoda</taxon>
        <taxon>Daphniidae</taxon>
        <taxon>Daphnia</taxon>
    </lineage>
</organism>
<protein>
    <recommendedName>
        <fullName evidence="6">Ig-like domain-containing protein</fullName>
    </recommendedName>
</protein>
<evidence type="ECO:0000256" key="3">
    <source>
        <dbReference type="ARBA" id="ARBA00023157"/>
    </source>
</evidence>
<evidence type="ECO:0000256" key="5">
    <source>
        <dbReference type="SAM" id="Phobius"/>
    </source>
</evidence>
<evidence type="ECO:0000256" key="4">
    <source>
        <dbReference type="SAM" id="MobiDB-lite"/>
    </source>
</evidence>
<dbReference type="InterPro" id="IPR036179">
    <property type="entry name" value="Ig-like_dom_sf"/>
</dbReference>
<evidence type="ECO:0000259" key="6">
    <source>
        <dbReference type="PROSITE" id="PS50835"/>
    </source>
</evidence>
<dbReference type="Gene3D" id="2.60.40.10">
    <property type="entry name" value="Immunoglobulins"/>
    <property type="match status" value="2"/>
</dbReference>
<dbReference type="OrthoDB" id="6415662at2759"/>
<evidence type="ECO:0000256" key="2">
    <source>
        <dbReference type="ARBA" id="ARBA00023136"/>
    </source>
</evidence>
<dbReference type="InterPro" id="IPR013783">
    <property type="entry name" value="Ig-like_fold"/>
</dbReference>
<feature type="region of interest" description="Disordered" evidence="4">
    <location>
        <begin position="322"/>
        <end position="341"/>
    </location>
</feature>
<reference evidence="7" key="1">
    <citation type="submission" date="2021-11" db="EMBL/GenBank/DDBJ databases">
        <authorList>
            <person name="Schell T."/>
        </authorList>
    </citation>
    <scope>NUCLEOTIDE SEQUENCE</scope>
    <source>
        <strain evidence="7">M5</strain>
    </source>
</reference>
<dbReference type="InterPro" id="IPR007110">
    <property type="entry name" value="Ig-like_dom"/>
</dbReference>
<feature type="domain" description="Ig-like" evidence="6">
    <location>
        <begin position="67"/>
        <end position="183"/>
    </location>
</feature>
<name>A0A8J2WFB0_9CRUS</name>
<dbReference type="AlphaFoldDB" id="A0A8J2WFB0"/>
<dbReference type="PROSITE" id="PS50835">
    <property type="entry name" value="IG_LIKE"/>
    <property type="match status" value="2"/>
</dbReference>
<dbReference type="SMART" id="SM00409">
    <property type="entry name" value="IG"/>
    <property type="match status" value="1"/>
</dbReference>
<dbReference type="PANTHER" id="PTHR21261:SF15">
    <property type="entry name" value="BEATEN PATH IIIA, ISOFORM D-RELATED"/>
    <property type="match status" value="1"/>
</dbReference>
<keyword evidence="2 5" id="KW-0472">Membrane</keyword>
<comment type="subcellular location">
    <subcellularLocation>
        <location evidence="1">Membrane</location>
        <topology evidence="1">Single-pass membrane protein</topology>
    </subcellularLocation>
</comment>
<feature type="transmembrane region" description="Helical" evidence="5">
    <location>
        <begin position="373"/>
        <end position="400"/>
    </location>
</feature>
<accession>A0A8J2WFB0</accession>
<keyword evidence="3" id="KW-1015">Disulfide bond</keyword>
<gene>
    <name evidence="7" type="ORF">DGAL_LOCUS8129</name>
</gene>
<dbReference type="InterPro" id="IPR003599">
    <property type="entry name" value="Ig_sub"/>
</dbReference>
<feature type="transmembrane region" description="Helical" evidence="5">
    <location>
        <begin position="55"/>
        <end position="75"/>
    </location>
</feature>
<keyword evidence="8" id="KW-1185">Reference proteome</keyword>
<dbReference type="PANTHER" id="PTHR21261">
    <property type="entry name" value="BEAT PROTEIN"/>
    <property type="match status" value="1"/>
</dbReference>
<dbReference type="SUPFAM" id="SSF48726">
    <property type="entry name" value="Immunoglobulin"/>
    <property type="match status" value="2"/>
</dbReference>
<feature type="domain" description="Ig-like" evidence="6">
    <location>
        <begin position="194"/>
        <end position="301"/>
    </location>
</feature>
<dbReference type="InterPro" id="IPR013162">
    <property type="entry name" value="CD80_C2-set"/>
</dbReference>